<reference evidence="1" key="1">
    <citation type="submission" date="2015-10" db="EMBL/GenBank/DDBJ databases">
        <authorList>
            <person name="Gilbert D.G."/>
        </authorList>
    </citation>
    <scope>NUCLEOTIDE SEQUENCE</scope>
    <source>
        <strain evidence="1">Phyl III-seqv23</strain>
    </source>
</reference>
<dbReference type="AlphaFoldDB" id="A0A0S4VCT0"/>
<evidence type="ECO:0000313" key="1">
    <source>
        <dbReference type="EMBL" id="CUV32237.1"/>
    </source>
</evidence>
<dbReference type="EMBL" id="LN899824">
    <property type="protein sequence ID" value="CUV32237.1"/>
    <property type="molecule type" value="Genomic_DNA"/>
</dbReference>
<protein>
    <submittedName>
        <fullName evidence="1">Uncharacterized protein</fullName>
    </submittedName>
</protein>
<proteinExistence type="predicted"/>
<organism evidence="1">
    <name type="scientific">Ralstonia solanacearum</name>
    <name type="common">Pseudomonas solanacearum</name>
    <dbReference type="NCBI Taxonomy" id="305"/>
    <lineage>
        <taxon>Bacteria</taxon>
        <taxon>Pseudomonadati</taxon>
        <taxon>Pseudomonadota</taxon>
        <taxon>Betaproteobacteria</taxon>
        <taxon>Burkholderiales</taxon>
        <taxon>Burkholderiaceae</taxon>
        <taxon>Ralstonia</taxon>
        <taxon>Ralstonia solanacearum species complex</taxon>
    </lineage>
</organism>
<gene>
    <name evidence="1" type="ORF">RUN1985_v1_2470001</name>
</gene>
<sequence length="27" mass="3117">MLALLVQGAFEAAEGWLRRRRQPPPPR</sequence>
<accession>A0A0S4VCT0</accession>
<name>A0A0S4VCT0_RALSL</name>